<dbReference type="AlphaFoldDB" id="A0A9D4HU84"/>
<reference evidence="1" key="2">
    <citation type="submission" date="2020-11" db="EMBL/GenBank/DDBJ databases">
        <authorList>
            <person name="McCartney M.A."/>
            <person name="Auch B."/>
            <person name="Kono T."/>
            <person name="Mallez S."/>
            <person name="Becker A."/>
            <person name="Gohl D.M."/>
            <person name="Silverstein K.A.T."/>
            <person name="Koren S."/>
            <person name="Bechman K.B."/>
            <person name="Herman A."/>
            <person name="Abrahante J.E."/>
            <person name="Garbe J."/>
        </authorList>
    </citation>
    <scope>NUCLEOTIDE SEQUENCE</scope>
    <source>
        <strain evidence="1">Duluth1</strain>
        <tissue evidence="1">Whole animal</tissue>
    </source>
</reference>
<keyword evidence="2" id="KW-1185">Reference proteome</keyword>
<reference evidence="1" key="1">
    <citation type="journal article" date="2019" name="bioRxiv">
        <title>The Genome of the Zebra Mussel, Dreissena polymorpha: A Resource for Invasive Species Research.</title>
        <authorList>
            <person name="McCartney M.A."/>
            <person name="Auch B."/>
            <person name="Kono T."/>
            <person name="Mallez S."/>
            <person name="Zhang Y."/>
            <person name="Obille A."/>
            <person name="Becker A."/>
            <person name="Abrahante J.E."/>
            <person name="Garbe J."/>
            <person name="Badalamenti J.P."/>
            <person name="Herman A."/>
            <person name="Mangelson H."/>
            <person name="Liachko I."/>
            <person name="Sullivan S."/>
            <person name="Sone E.D."/>
            <person name="Koren S."/>
            <person name="Silverstein K.A.T."/>
            <person name="Beckman K.B."/>
            <person name="Gohl D.M."/>
        </authorList>
    </citation>
    <scope>NUCLEOTIDE SEQUENCE</scope>
    <source>
        <strain evidence="1">Duluth1</strain>
        <tissue evidence="1">Whole animal</tissue>
    </source>
</reference>
<comment type="caution">
    <text evidence="1">The sequence shown here is derived from an EMBL/GenBank/DDBJ whole genome shotgun (WGS) entry which is preliminary data.</text>
</comment>
<dbReference type="Proteomes" id="UP000828390">
    <property type="component" value="Unassembled WGS sequence"/>
</dbReference>
<name>A0A9D4HU84_DREPO</name>
<organism evidence="1 2">
    <name type="scientific">Dreissena polymorpha</name>
    <name type="common">Zebra mussel</name>
    <name type="synonym">Mytilus polymorpha</name>
    <dbReference type="NCBI Taxonomy" id="45954"/>
    <lineage>
        <taxon>Eukaryota</taxon>
        <taxon>Metazoa</taxon>
        <taxon>Spiralia</taxon>
        <taxon>Lophotrochozoa</taxon>
        <taxon>Mollusca</taxon>
        <taxon>Bivalvia</taxon>
        <taxon>Autobranchia</taxon>
        <taxon>Heteroconchia</taxon>
        <taxon>Euheterodonta</taxon>
        <taxon>Imparidentia</taxon>
        <taxon>Neoheterodontei</taxon>
        <taxon>Myida</taxon>
        <taxon>Dreissenoidea</taxon>
        <taxon>Dreissenidae</taxon>
        <taxon>Dreissena</taxon>
    </lineage>
</organism>
<dbReference type="EMBL" id="JAIWYP010000012">
    <property type="protein sequence ID" value="KAH3731246.1"/>
    <property type="molecule type" value="Genomic_DNA"/>
</dbReference>
<proteinExistence type="predicted"/>
<protein>
    <submittedName>
        <fullName evidence="1">Uncharacterized protein</fullName>
    </submittedName>
</protein>
<accession>A0A9D4HU84</accession>
<evidence type="ECO:0000313" key="1">
    <source>
        <dbReference type="EMBL" id="KAH3731246.1"/>
    </source>
</evidence>
<evidence type="ECO:0000313" key="2">
    <source>
        <dbReference type="Proteomes" id="UP000828390"/>
    </source>
</evidence>
<sequence>MTPIDFQVTRSKVKVTWDGDYKRLVKPVLAILVPFFDKVAPRYLKLVTGDVCAGESVGDIIDFPAGATYEFNVISESQVSDRSDGD</sequence>
<gene>
    <name evidence="1" type="ORF">DPMN_057254</name>
</gene>